<comment type="caution">
    <text evidence="1">The sequence shown here is derived from an EMBL/GenBank/DDBJ whole genome shotgun (WGS) entry which is preliminary data.</text>
</comment>
<organism evidence="1 2">
    <name type="scientific">Ruminococcus callidus ATCC 27760</name>
    <dbReference type="NCBI Taxonomy" id="411473"/>
    <lineage>
        <taxon>Bacteria</taxon>
        <taxon>Bacillati</taxon>
        <taxon>Bacillota</taxon>
        <taxon>Clostridia</taxon>
        <taxon>Eubacteriales</taxon>
        <taxon>Oscillospiraceae</taxon>
        <taxon>Ruminococcus</taxon>
    </lineage>
</organism>
<dbReference type="HOGENOM" id="CLU_3188628_0_0_9"/>
<dbReference type="PATRIC" id="fig|411473.3.peg.2431"/>
<reference evidence="1 2" key="1">
    <citation type="submission" date="2013-07" db="EMBL/GenBank/DDBJ databases">
        <authorList>
            <person name="Weinstock G."/>
            <person name="Sodergren E."/>
            <person name="Wylie T."/>
            <person name="Fulton L."/>
            <person name="Fulton R."/>
            <person name="Fronick C."/>
            <person name="O'Laughlin M."/>
            <person name="Godfrey J."/>
            <person name="Miner T."/>
            <person name="Herter B."/>
            <person name="Appelbaum E."/>
            <person name="Cordes M."/>
            <person name="Lek S."/>
            <person name="Wollam A."/>
            <person name="Pepin K.H."/>
            <person name="Palsikar V.B."/>
            <person name="Mitreva M."/>
            <person name="Wilson R.K."/>
        </authorList>
    </citation>
    <scope>NUCLEOTIDE SEQUENCE [LARGE SCALE GENOMIC DNA]</scope>
    <source>
        <strain evidence="1 2">ATCC 27760</strain>
    </source>
</reference>
<protein>
    <submittedName>
        <fullName evidence="1">Uncharacterized protein</fullName>
    </submittedName>
</protein>
<name>U2KCI4_9FIRM</name>
<dbReference type="Proteomes" id="UP000016662">
    <property type="component" value="Unassembled WGS sequence"/>
</dbReference>
<accession>U2KCI4</accession>
<gene>
    <name evidence="1" type="ORF">RUMCAL_02897</name>
</gene>
<dbReference type="AlphaFoldDB" id="U2KCI4"/>
<dbReference type="EMBL" id="AWVF01000368">
    <property type="protein sequence ID" value="ERJ89962.1"/>
    <property type="molecule type" value="Genomic_DNA"/>
</dbReference>
<evidence type="ECO:0000313" key="2">
    <source>
        <dbReference type="Proteomes" id="UP000016662"/>
    </source>
</evidence>
<evidence type="ECO:0000313" key="1">
    <source>
        <dbReference type="EMBL" id="ERJ89962.1"/>
    </source>
</evidence>
<proteinExistence type="predicted"/>
<sequence>MHSILPAYSAFCRSLSVPHSNVIYKYTIFTGKLQGATPQIACAVLP</sequence>
<keyword evidence="2" id="KW-1185">Reference proteome</keyword>